<evidence type="ECO:0000313" key="2">
    <source>
        <dbReference type="EMBL" id="UYG97202.1"/>
    </source>
</evidence>
<proteinExistence type="predicted"/>
<sequence length="201" mass="23464">MGSRVMHSIINNEIASRMKIEDKAAFLLGGIAPDAVSPKDLSHFYKGNTDEYTRRIDYKSFLNKYRSKSHSPYILGYYTHLISDHVWLTGFYLPWLKNRMEKDEEIFTRYHNDFRLCNAKLSEHYGQVRFEMKNVNVPNLDEVSADQVSAFIPYVLKDFEYDKRDAEKPLEVFTFQQIIGYVETSVELGAAELKKLSIVKN</sequence>
<organism evidence="2 3">
    <name type="scientific">Cytobacillus firmus</name>
    <name type="common">Bacillus firmus</name>
    <dbReference type="NCBI Taxonomy" id="1399"/>
    <lineage>
        <taxon>Bacteria</taxon>
        <taxon>Bacillati</taxon>
        <taxon>Bacillota</taxon>
        <taxon>Bacilli</taxon>
        <taxon>Bacillales</taxon>
        <taxon>Bacillaceae</taxon>
        <taxon>Cytobacillus</taxon>
    </lineage>
</organism>
<gene>
    <name evidence="2" type="ORF">OD459_09395</name>
</gene>
<dbReference type="EMBL" id="CP107027">
    <property type="protein sequence ID" value="UYG97202.1"/>
    <property type="molecule type" value="Genomic_DNA"/>
</dbReference>
<accession>A0AA46P483</accession>
<dbReference type="AlphaFoldDB" id="A0AA46P483"/>
<evidence type="ECO:0000313" key="3">
    <source>
        <dbReference type="Proteomes" id="UP001163104"/>
    </source>
</evidence>
<dbReference type="RefSeq" id="WP_048010499.1">
    <property type="nucleotide sequence ID" value="NZ_CP107027.1"/>
</dbReference>
<feature type="domain" description="Phospholipase C/D" evidence="1">
    <location>
        <begin position="6"/>
        <end position="87"/>
    </location>
</feature>
<reference evidence="2" key="1">
    <citation type="submission" date="2022-10" db="EMBL/GenBank/DDBJ databases">
        <title>Mechanism of multi-heavy metal repair in Cytobacillus Firmus M7.</title>
        <authorList>
            <person name="Li X."/>
            <person name="Yu C."/>
        </authorList>
    </citation>
    <scope>NUCLEOTIDE SEQUENCE</scope>
    <source>
        <strain evidence="2">M7</strain>
    </source>
</reference>
<evidence type="ECO:0000259" key="1">
    <source>
        <dbReference type="Pfam" id="PF00882"/>
    </source>
</evidence>
<dbReference type="InterPro" id="IPR029002">
    <property type="entry name" value="PLPC/GPLD1"/>
</dbReference>
<dbReference type="Pfam" id="PF00882">
    <property type="entry name" value="Zn_dep_PLPC"/>
    <property type="match status" value="1"/>
</dbReference>
<name>A0AA46P483_CYTFI</name>
<dbReference type="Proteomes" id="UP001163104">
    <property type="component" value="Chromosome"/>
</dbReference>
<protein>
    <submittedName>
        <fullName evidence="2">Zinc dependent phospholipase C family protein</fullName>
    </submittedName>
</protein>